<gene>
    <name evidence="1" type="ORF">DHETER_LOCUS5185</name>
</gene>
<evidence type="ECO:0000313" key="2">
    <source>
        <dbReference type="Proteomes" id="UP000789702"/>
    </source>
</evidence>
<dbReference type="EMBL" id="CAJVPU010005594">
    <property type="protein sequence ID" value="CAG8550026.1"/>
    <property type="molecule type" value="Genomic_DNA"/>
</dbReference>
<sequence>MKEWEEHTTTVIALTVDKCEEKRRLFRKIMSFTILKVNRHSSTMEFMSDIGSGIDAYRPSIFELISQESIQEMIQPAVRYVLSVFAQRYPRYLLRLVNRFDELYAVMMLFVEKHYLEEWNASFFENFYGLKRTRLLRPKLNLPDAIPDTKLQKLRNIDIWKSLFVLICVPYVKAKLDNLYEKISGGAGARLLGGAFFIRENINERQHIQVSRKERIRRSLCRVFKYFYPWANALYNGSILLYNIAYMYDKTPFHTPWLKLIGIQIRRMNAEDYRKHIRHQNQSRHLANFRDMTKLQATRYILAMIFYRGLDFLKILLPMSIFFFKFLEWWYSSEFSKRSGNGDDIDIQPPDIVPPDPRGIPLPESLNICPLCSSQLMNPTAIPSGYVFCYTCIFNYVEEFNRCPVTLMKIKTDELRKVYNSTS</sequence>
<dbReference type="Proteomes" id="UP000789702">
    <property type="component" value="Unassembled WGS sequence"/>
</dbReference>
<name>A0ACA9LUH8_9GLOM</name>
<comment type="caution">
    <text evidence="1">The sequence shown here is derived from an EMBL/GenBank/DDBJ whole genome shotgun (WGS) entry which is preliminary data.</text>
</comment>
<accession>A0ACA9LUH8</accession>
<organism evidence="1 2">
    <name type="scientific">Dentiscutata heterogama</name>
    <dbReference type="NCBI Taxonomy" id="1316150"/>
    <lineage>
        <taxon>Eukaryota</taxon>
        <taxon>Fungi</taxon>
        <taxon>Fungi incertae sedis</taxon>
        <taxon>Mucoromycota</taxon>
        <taxon>Glomeromycotina</taxon>
        <taxon>Glomeromycetes</taxon>
        <taxon>Diversisporales</taxon>
        <taxon>Gigasporaceae</taxon>
        <taxon>Dentiscutata</taxon>
    </lineage>
</organism>
<proteinExistence type="predicted"/>
<keyword evidence="2" id="KW-1185">Reference proteome</keyword>
<evidence type="ECO:0000313" key="1">
    <source>
        <dbReference type="EMBL" id="CAG8550026.1"/>
    </source>
</evidence>
<reference evidence="1" key="1">
    <citation type="submission" date="2021-06" db="EMBL/GenBank/DDBJ databases">
        <authorList>
            <person name="Kallberg Y."/>
            <person name="Tangrot J."/>
            <person name="Rosling A."/>
        </authorList>
    </citation>
    <scope>NUCLEOTIDE SEQUENCE</scope>
    <source>
        <strain evidence="1">IL203A</strain>
    </source>
</reference>
<protein>
    <submittedName>
        <fullName evidence="1">2662_t:CDS:1</fullName>
    </submittedName>
</protein>